<proteinExistence type="predicted"/>
<accession>A0ACB8GM23</accession>
<evidence type="ECO:0000313" key="2">
    <source>
        <dbReference type="Proteomes" id="UP000664032"/>
    </source>
</evidence>
<name>A0ACB8GM23_PSICU</name>
<dbReference type="Proteomes" id="UP000664032">
    <property type="component" value="Unassembled WGS sequence"/>
</dbReference>
<protein>
    <submittedName>
        <fullName evidence="1">Uncharacterized protein</fullName>
    </submittedName>
</protein>
<comment type="caution">
    <text evidence="1">The sequence shown here is derived from an EMBL/GenBank/DDBJ whole genome shotgun (WGS) entry which is preliminary data.</text>
</comment>
<gene>
    <name evidence="1" type="ORF">JR316_0010508</name>
</gene>
<sequence length="89" mass="9248">MSTPSIPTAGASVVMESIYPAASGLVLSGLKPSSPPTSIDAENVWKSMVSTQSTFGFVLQSFLGVSDILFDIFVTFYLLTTVTALVGGP</sequence>
<evidence type="ECO:0000313" key="1">
    <source>
        <dbReference type="EMBL" id="KAH9476596.1"/>
    </source>
</evidence>
<dbReference type="EMBL" id="JAFIQS020000010">
    <property type="protein sequence ID" value="KAH9476596.1"/>
    <property type="molecule type" value="Genomic_DNA"/>
</dbReference>
<organism evidence="1 2">
    <name type="scientific">Psilocybe cubensis</name>
    <name type="common">Psychedelic mushroom</name>
    <name type="synonym">Stropharia cubensis</name>
    <dbReference type="NCBI Taxonomy" id="181762"/>
    <lineage>
        <taxon>Eukaryota</taxon>
        <taxon>Fungi</taxon>
        <taxon>Dikarya</taxon>
        <taxon>Basidiomycota</taxon>
        <taxon>Agaricomycotina</taxon>
        <taxon>Agaricomycetes</taxon>
        <taxon>Agaricomycetidae</taxon>
        <taxon>Agaricales</taxon>
        <taxon>Agaricineae</taxon>
        <taxon>Strophariaceae</taxon>
        <taxon>Psilocybe</taxon>
    </lineage>
</organism>
<reference evidence="1" key="1">
    <citation type="submission" date="2021-10" db="EMBL/GenBank/DDBJ databases">
        <title>Psilocybe cubensis genome.</title>
        <authorList>
            <person name="Mckernan K.J."/>
            <person name="Crawford S."/>
            <person name="Trippe A."/>
            <person name="Kane L.T."/>
            <person name="Mclaughlin S."/>
        </authorList>
    </citation>
    <scope>NUCLEOTIDE SEQUENCE</scope>
    <source>
        <strain evidence="1">MGC-MH-2018</strain>
    </source>
</reference>
<keyword evidence="2" id="KW-1185">Reference proteome</keyword>